<sequence>MEILIQCLIQILQWCLVSGLRVFQFESDSDVLLRLLNLAVPITTVENMLGLAFLLSFCEYSVQLIDSEPNRVAGYLVKWCCNQLPSQF</sequence>
<keyword evidence="1" id="KW-0732">Signal</keyword>
<name>A0A484LNZ2_9ASTE</name>
<dbReference type="EMBL" id="OOIL02001755">
    <property type="protein sequence ID" value="VFQ77964.1"/>
    <property type="molecule type" value="Genomic_DNA"/>
</dbReference>
<dbReference type="Proteomes" id="UP000595140">
    <property type="component" value="Unassembled WGS sequence"/>
</dbReference>
<protein>
    <recommendedName>
        <fullName evidence="4">RNase H type-1 domain-containing protein</fullName>
    </recommendedName>
</protein>
<keyword evidence="3" id="KW-1185">Reference proteome</keyword>
<reference evidence="2 3" key="1">
    <citation type="submission" date="2018-04" db="EMBL/GenBank/DDBJ databases">
        <authorList>
            <person name="Vogel A."/>
        </authorList>
    </citation>
    <scope>NUCLEOTIDE SEQUENCE [LARGE SCALE GENOMIC DNA]</scope>
</reference>
<feature type="signal peptide" evidence="1">
    <location>
        <begin position="1"/>
        <end position="19"/>
    </location>
</feature>
<dbReference type="AlphaFoldDB" id="A0A484LNZ2"/>
<evidence type="ECO:0000313" key="2">
    <source>
        <dbReference type="EMBL" id="VFQ77964.1"/>
    </source>
</evidence>
<evidence type="ECO:0000313" key="3">
    <source>
        <dbReference type="Proteomes" id="UP000595140"/>
    </source>
</evidence>
<feature type="chain" id="PRO_5019779214" description="RNase H type-1 domain-containing protein" evidence="1">
    <location>
        <begin position="20"/>
        <end position="88"/>
    </location>
</feature>
<evidence type="ECO:0008006" key="4">
    <source>
        <dbReference type="Google" id="ProtNLM"/>
    </source>
</evidence>
<accession>A0A484LNZ2</accession>
<evidence type="ECO:0000256" key="1">
    <source>
        <dbReference type="SAM" id="SignalP"/>
    </source>
</evidence>
<organism evidence="2 3">
    <name type="scientific">Cuscuta campestris</name>
    <dbReference type="NCBI Taxonomy" id="132261"/>
    <lineage>
        <taxon>Eukaryota</taxon>
        <taxon>Viridiplantae</taxon>
        <taxon>Streptophyta</taxon>
        <taxon>Embryophyta</taxon>
        <taxon>Tracheophyta</taxon>
        <taxon>Spermatophyta</taxon>
        <taxon>Magnoliopsida</taxon>
        <taxon>eudicotyledons</taxon>
        <taxon>Gunneridae</taxon>
        <taxon>Pentapetalae</taxon>
        <taxon>asterids</taxon>
        <taxon>lamiids</taxon>
        <taxon>Solanales</taxon>
        <taxon>Convolvulaceae</taxon>
        <taxon>Cuscuteae</taxon>
        <taxon>Cuscuta</taxon>
        <taxon>Cuscuta subgen. Grammica</taxon>
        <taxon>Cuscuta sect. Cleistogrammica</taxon>
    </lineage>
</organism>
<proteinExistence type="predicted"/>
<gene>
    <name evidence="2" type="ORF">CCAM_LOCUS19740</name>
</gene>